<comment type="function">
    <text evidence="2 12">Activation of anaerobic ribonucleoside-triphosphate reductase under anaerobic conditions by generation of an organic free radical, using S-adenosylmethionine and reduced flavodoxin as cosubstrates to produce 5'-deoxy-adenosine.</text>
</comment>
<dbReference type="SFLD" id="SFLDG01063">
    <property type="entry name" value="activating_enzymes__group_1"/>
    <property type="match status" value="1"/>
</dbReference>
<dbReference type="GO" id="GO:0043365">
    <property type="term" value="F:[formate-C-acetyltransferase]-activating enzyme activity"/>
    <property type="evidence" value="ECO:0007669"/>
    <property type="project" value="InterPro"/>
</dbReference>
<dbReference type="OrthoDB" id="9782387at2"/>
<comment type="similarity">
    <text evidence="3 12">Belongs to the organic radical-activating enzymes family.</text>
</comment>
<keyword evidence="10" id="KW-0411">Iron-sulfur</keyword>
<evidence type="ECO:0000313" key="14">
    <source>
        <dbReference type="Proteomes" id="UP000050430"/>
    </source>
</evidence>
<dbReference type="Gene3D" id="3.20.20.70">
    <property type="entry name" value="Aldolase class I"/>
    <property type="match status" value="1"/>
</dbReference>
<accession>A0A0P6X6J7</accession>
<evidence type="ECO:0000256" key="5">
    <source>
        <dbReference type="ARBA" id="ARBA00022485"/>
    </source>
</evidence>
<organism evidence="13 14">
    <name type="scientific">Leptolinea tardivitalis</name>
    <dbReference type="NCBI Taxonomy" id="229920"/>
    <lineage>
        <taxon>Bacteria</taxon>
        <taxon>Bacillati</taxon>
        <taxon>Chloroflexota</taxon>
        <taxon>Anaerolineae</taxon>
        <taxon>Anaerolineales</taxon>
        <taxon>Anaerolineaceae</taxon>
        <taxon>Leptolinea</taxon>
    </lineage>
</organism>
<protein>
    <recommendedName>
        <fullName evidence="4 12">Anaerobic ribonucleoside-triphosphate reductase-activating protein</fullName>
        <ecNumber evidence="12">1.97.1.-</ecNumber>
    </recommendedName>
</protein>
<gene>
    <name evidence="13" type="ORF">ADM99_15665</name>
</gene>
<evidence type="ECO:0000256" key="1">
    <source>
        <dbReference type="ARBA" id="ARBA00001966"/>
    </source>
</evidence>
<dbReference type="SFLD" id="SFLDG01066">
    <property type="entry name" value="organic_radical-activating_enz"/>
    <property type="match status" value="1"/>
</dbReference>
<keyword evidence="14" id="KW-1185">Reference proteome</keyword>
<dbReference type="PANTHER" id="PTHR30352:SF2">
    <property type="entry name" value="ANAEROBIC RIBONUCLEOSIDE-TRIPHOSPHATE REDUCTASE-ACTIVATING PROTEIN"/>
    <property type="match status" value="1"/>
</dbReference>
<dbReference type="EMBL" id="LGCK01000014">
    <property type="protein sequence ID" value="KPL70552.1"/>
    <property type="molecule type" value="Genomic_DNA"/>
</dbReference>
<dbReference type="InterPro" id="IPR007197">
    <property type="entry name" value="rSAM"/>
</dbReference>
<dbReference type="PIRSF" id="PIRSF000368">
    <property type="entry name" value="NrdG"/>
    <property type="match status" value="1"/>
</dbReference>
<dbReference type="InterPro" id="IPR058240">
    <property type="entry name" value="rSAM_sf"/>
</dbReference>
<evidence type="ECO:0000256" key="2">
    <source>
        <dbReference type="ARBA" id="ARBA00003852"/>
    </source>
</evidence>
<evidence type="ECO:0000256" key="7">
    <source>
        <dbReference type="ARBA" id="ARBA00022723"/>
    </source>
</evidence>
<evidence type="ECO:0000256" key="12">
    <source>
        <dbReference type="PIRNR" id="PIRNR000368"/>
    </source>
</evidence>
<evidence type="ECO:0000256" key="8">
    <source>
        <dbReference type="ARBA" id="ARBA00023002"/>
    </source>
</evidence>
<dbReference type="Pfam" id="PF13353">
    <property type="entry name" value="Fer4_12"/>
    <property type="match status" value="1"/>
</dbReference>
<dbReference type="Proteomes" id="UP000050430">
    <property type="component" value="Unassembled WGS sequence"/>
</dbReference>
<dbReference type="AlphaFoldDB" id="A0A0P6X6J7"/>
<dbReference type="SFLD" id="SFLDS00029">
    <property type="entry name" value="Radical_SAM"/>
    <property type="match status" value="1"/>
</dbReference>
<dbReference type="PANTHER" id="PTHR30352">
    <property type="entry name" value="PYRUVATE FORMATE-LYASE-ACTIVATING ENZYME"/>
    <property type="match status" value="1"/>
</dbReference>
<dbReference type="GO" id="GO:0004748">
    <property type="term" value="F:ribonucleoside-diphosphate reductase activity, thioredoxin disulfide as acceptor"/>
    <property type="evidence" value="ECO:0007669"/>
    <property type="project" value="TreeGrafter"/>
</dbReference>
<dbReference type="InterPro" id="IPR013785">
    <property type="entry name" value="Aldolase_TIM"/>
</dbReference>
<name>A0A0P6X6J7_9CHLR</name>
<dbReference type="SFLD" id="SFLDF00299">
    <property type="entry name" value="anaerobic_ribonucleoside-triph"/>
    <property type="match status" value="1"/>
</dbReference>
<comment type="catalytic activity">
    <reaction evidence="11">
        <text>glycyl-[protein] + reduced [flavodoxin] + S-adenosyl-L-methionine = glycin-2-yl radical-[protein] + semiquinone [flavodoxin] + 5'-deoxyadenosine + L-methionine + H(+)</text>
        <dbReference type="Rhea" id="RHEA:61976"/>
        <dbReference type="Rhea" id="RHEA-COMP:10622"/>
        <dbReference type="Rhea" id="RHEA-COMP:14480"/>
        <dbReference type="Rhea" id="RHEA-COMP:15993"/>
        <dbReference type="Rhea" id="RHEA-COMP:15994"/>
        <dbReference type="ChEBI" id="CHEBI:15378"/>
        <dbReference type="ChEBI" id="CHEBI:17319"/>
        <dbReference type="ChEBI" id="CHEBI:29947"/>
        <dbReference type="ChEBI" id="CHEBI:32722"/>
        <dbReference type="ChEBI" id="CHEBI:57618"/>
        <dbReference type="ChEBI" id="CHEBI:57844"/>
        <dbReference type="ChEBI" id="CHEBI:59789"/>
        <dbReference type="ChEBI" id="CHEBI:140311"/>
    </reaction>
</comment>
<dbReference type="EC" id="1.97.1.-" evidence="12"/>
<dbReference type="InterPro" id="IPR001989">
    <property type="entry name" value="Radical_activat_CS"/>
</dbReference>
<sequence length="168" mass="18933">MNVRLAGITRESVTDGPGMRITVFFQGCEHHCPGCHNPETWDREGGVAYELDDVFRLMHDSPLITGVTLSGGEPFLQPDAAAVIAAEFHARQKSVWAYTGFLWDFLLKENDPLRMNLLRQCDVLVDGPFRQEERQPGLFFRGSANQRFIRVKDSLEQARVVEWSAPAG</sequence>
<dbReference type="GO" id="GO:0051539">
    <property type="term" value="F:4 iron, 4 sulfur cluster binding"/>
    <property type="evidence" value="ECO:0007669"/>
    <property type="project" value="UniProtKB-KW"/>
</dbReference>
<dbReference type="PATRIC" id="fig|229920.5.peg.509"/>
<dbReference type="GO" id="GO:0046872">
    <property type="term" value="F:metal ion binding"/>
    <property type="evidence" value="ECO:0007669"/>
    <property type="project" value="UniProtKB-KW"/>
</dbReference>
<keyword evidence="7" id="KW-0479">Metal-binding</keyword>
<proteinExistence type="inferred from homology"/>
<dbReference type="InterPro" id="IPR034457">
    <property type="entry name" value="Organic_radical-activating"/>
</dbReference>
<comment type="caution">
    <text evidence="13">The sequence shown here is derived from an EMBL/GenBank/DDBJ whole genome shotgun (WGS) entry which is preliminary data.</text>
</comment>
<dbReference type="STRING" id="229920.ADM99_15665"/>
<evidence type="ECO:0000256" key="4">
    <source>
        <dbReference type="ARBA" id="ARBA00014281"/>
    </source>
</evidence>
<reference evidence="13 14" key="1">
    <citation type="submission" date="2015-07" db="EMBL/GenBank/DDBJ databases">
        <title>Genome sequence of Leptolinea tardivitalis DSM 16556.</title>
        <authorList>
            <person name="Hemp J."/>
            <person name="Ward L.M."/>
            <person name="Pace L.A."/>
            <person name="Fischer W.W."/>
        </authorList>
    </citation>
    <scope>NUCLEOTIDE SEQUENCE [LARGE SCALE GENOMIC DNA]</scope>
    <source>
        <strain evidence="13 14">YMTK-2</strain>
    </source>
</reference>
<keyword evidence="5" id="KW-0004">4Fe-4S</keyword>
<evidence type="ECO:0000256" key="6">
    <source>
        <dbReference type="ARBA" id="ARBA00022691"/>
    </source>
</evidence>
<dbReference type="RefSeq" id="WP_062422453.1">
    <property type="nucleotide sequence ID" value="NZ_BBYA01000010.1"/>
</dbReference>
<keyword evidence="6" id="KW-0949">S-adenosyl-L-methionine</keyword>
<evidence type="ECO:0000313" key="13">
    <source>
        <dbReference type="EMBL" id="KPL70552.1"/>
    </source>
</evidence>
<dbReference type="SUPFAM" id="SSF102114">
    <property type="entry name" value="Radical SAM enzymes"/>
    <property type="match status" value="1"/>
</dbReference>
<evidence type="ECO:0000256" key="3">
    <source>
        <dbReference type="ARBA" id="ARBA00009777"/>
    </source>
</evidence>
<evidence type="ECO:0000256" key="9">
    <source>
        <dbReference type="ARBA" id="ARBA00023004"/>
    </source>
</evidence>
<comment type="cofactor">
    <cofactor evidence="1">
        <name>[4Fe-4S] cluster</name>
        <dbReference type="ChEBI" id="CHEBI:49883"/>
    </cofactor>
</comment>
<evidence type="ECO:0000256" key="11">
    <source>
        <dbReference type="ARBA" id="ARBA00047365"/>
    </source>
</evidence>
<dbReference type="NCBIfam" id="TIGR02491">
    <property type="entry name" value="NrdG"/>
    <property type="match status" value="1"/>
</dbReference>
<keyword evidence="9" id="KW-0408">Iron</keyword>
<evidence type="ECO:0000256" key="10">
    <source>
        <dbReference type="ARBA" id="ARBA00023014"/>
    </source>
</evidence>
<dbReference type="PROSITE" id="PS01087">
    <property type="entry name" value="RADICAL_ACTIVATING"/>
    <property type="match status" value="1"/>
</dbReference>
<keyword evidence="8 12" id="KW-0560">Oxidoreductase</keyword>
<dbReference type="InterPro" id="IPR012837">
    <property type="entry name" value="NrdG"/>
</dbReference>